<evidence type="ECO:0000313" key="4">
    <source>
        <dbReference type="Proteomes" id="UP000214646"/>
    </source>
</evidence>
<dbReference type="EMBL" id="NIDE01000014">
    <property type="protein sequence ID" value="OWK38238.1"/>
    <property type="molecule type" value="Genomic_DNA"/>
</dbReference>
<protein>
    <submittedName>
        <fullName evidence="3">Uncharacterized protein</fullName>
    </submittedName>
</protein>
<keyword evidence="4" id="KW-1185">Reference proteome</keyword>
<evidence type="ECO:0000313" key="3">
    <source>
        <dbReference type="EMBL" id="OWK38238.1"/>
    </source>
</evidence>
<dbReference type="PROSITE" id="PS51257">
    <property type="entry name" value="PROKAR_LIPOPROTEIN"/>
    <property type="match status" value="1"/>
</dbReference>
<feature type="region of interest" description="Disordered" evidence="1">
    <location>
        <begin position="21"/>
        <end position="48"/>
    </location>
</feature>
<keyword evidence="2" id="KW-0732">Signal</keyword>
<reference evidence="4" key="1">
    <citation type="submission" date="2017-06" db="EMBL/GenBank/DDBJ databases">
        <title>Genome analysis of Fimbriiglobus ruber SP5, the first member of the order Planctomycetales with confirmed chitinolytic capability.</title>
        <authorList>
            <person name="Ravin N.V."/>
            <person name="Rakitin A.L."/>
            <person name="Ivanova A.A."/>
            <person name="Beletsky A.V."/>
            <person name="Kulichevskaya I.S."/>
            <person name="Mardanov A.V."/>
            <person name="Dedysh S.N."/>
        </authorList>
    </citation>
    <scope>NUCLEOTIDE SEQUENCE [LARGE SCALE GENOMIC DNA]</scope>
    <source>
        <strain evidence="4">SP5</strain>
    </source>
</reference>
<evidence type="ECO:0000256" key="2">
    <source>
        <dbReference type="SAM" id="SignalP"/>
    </source>
</evidence>
<dbReference type="AlphaFoldDB" id="A0A225DI56"/>
<feature type="compositionally biased region" description="Basic and acidic residues" evidence="1">
    <location>
        <begin position="25"/>
        <end position="38"/>
    </location>
</feature>
<evidence type="ECO:0000256" key="1">
    <source>
        <dbReference type="SAM" id="MobiDB-lite"/>
    </source>
</evidence>
<feature type="signal peptide" evidence="2">
    <location>
        <begin position="1"/>
        <end position="21"/>
    </location>
</feature>
<gene>
    <name evidence="3" type="ORF">FRUB_07358</name>
</gene>
<sequence length="48" mass="4819">MIRRVACYVATAILISGLAGCGGGKADRGINKDADRPKSPGAAVSSRS</sequence>
<feature type="chain" id="PRO_5012827300" evidence="2">
    <location>
        <begin position="22"/>
        <end position="48"/>
    </location>
</feature>
<comment type="caution">
    <text evidence="3">The sequence shown here is derived from an EMBL/GenBank/DDBJ whole genome shotgun (WGS) entry which is preliminary data.</text>
</comment>
<name>A0A225DI56_9BACT</name>
<organism evidence="3 4">
    <name type="scientific">Fimbriiglobus ruber</name>
    <dbReference type="NCBI Taxonomy" id="1908690"/>
    <lineage>
        <taxon>Bacteria</taxon>
        <taxon>Pseudomonadati</taxon>
        <taxon>Planctomycetota</taxon>
        <taxon>Planctomycetia</taxon>
        <taxon>Gemmatales</taxon>
        <taxon>Gemmataceae</taxon>
        <taxon>Fimbriiglobus</taxon>
    </lineage>
</organism>
<dbReference type="RefSeq" id="WP_161967833.1">
    <property type="nucleotide sequence ID" value="NZ_NIDE01000014.1"/>
</dbReference>
<accession>A0A225DI56</accession>
<proteinExistence type="predicted"/>
<dbReference type="Proteomes" id="UP000214646">
    <property type="component" value="Unassembled WGS sequence"/>
</dbReference>